<dbReference type="EMBL" id="FQYQ01000015">
    <property type="protein sequence ID" value="SHJ28860.1"/>
    <property type="molecule type" value="Genomic_DNA"/>
</dbReference>
<dbReference type="OrthoDB" id="9799278at2"/>
<keyword evidence="3" id="KW-1185">Reference proteome</keyword>
<gene>
    <name evidence="2" type="ORF">SAMN02745725_02199</name>
</gene>
<dbReference type="GO" id="GO:0016740">
    <property type="term" value="F:transferase activity"/>
    <property type="evidence" value="ECO:0007669"/>
    <property type="project" value="UniProtKB-KW"/>
</dbReference>
<evidence type="ECO:0000259" key="1">
    <source>
        <dbReference type="Pfam" id="PF04230"/>
    </source>
</evidence>
<keyword evidence="2" id="KW-0808">Transferase</keyword>
<accession>A0A1M6I355</accession>
<dbReference type="InterPro" id="IPR007345">
    <property type="entry name" value="Polysacch_pyruvyl_Trfase"/>
</dbReference>
<protein>
    <submittedName>
        <fullName evidence="2">Polysaccharide pyruvyl transferase</fullName>
    </submittedName>
</protein>
<dbReference type="AlphaFoldDB" id="A0A1M6I355"/>
<dbReference type="RefSeq" id="WP_072917865.1">
    <property type="nucleotide sequence ID" value="NZ_FQYQ01000015.1"/>
</dbReference>
<evidence type="ECO:0000313" key="2">
    <source>
        <dbReference type="EMBL" id="SHJ28860.1"/>
    </source>
</evidence>
<organism evidence="2 3">
    <name type="scientific">Pseudobutyrivibrio xylanivorans DSM 14809</name>
    <dbReference type="NCBI Taxonomy" id="1123012"/>
    <lineage>
        <taxon>Bacteria</taxon>
        <taxon>Bacillati</taxon>
        <taxon>Bacillota</taxon>
        <taxon>Clostridia</taxon>
        <taxon>Lachnospirales</taxon>
        <taxon>Lachnospiraceae</taxon>
        <taxon>Pseudobutyrivibrio</taxon>
    </lineage>
</organism>
<dbReference type="Pfam" id="PF04230">
    <property type="entry name" value="PS_pyruv_trans"/>
    <property type="match status" value="1"/>
</dbReference>
<proteinExistence type="predicted"/>
<feature type="domain" description="Polysaccharide pyruvyl transferase" evidence="1">
    <location>
        <begin position="15"/>
        <end position="278"/>
    </location>
</feature>
<name>A0A1M6I355_PSEXY</name>
<dbReference type="Proteomes" id="UP000184185">
    <property type="component" value="Unassembled WGS sequence"/>
</dbReference>
<sequence>MRKKEVRIVTIVDRNYGNRLQNLALTRVLEQLGCNVKTLPVQKLYKLKKMVKIVLNPILGKGNEWEKFETLIHYDRCIASEINTDKIDYFVAGSDQVWNPHFVFLSKREFLYFAKPEQRVSYAGSFGVTEYPEDKKKEYGEELKKFKAISVREKSAIDLVKEMSGRDAQFVLDPTLLLSADDWNREIKNKDQEGKPYVAVYFLGDMKNECVTKVLDECKKKGMGVKNILEMNKANDGGVGPFDFVSIIKNADYVLTDSFHATVFSLIYHRDFVVVNRSKDKWTGNMSTRLVSLLDMIGMQERFVATTDELEKINWNCDYSGVDSIIEAEKANSIDFLKNSLNI</sequence>
<evidence type="ECO:0000313" key="3">
    <source>
        <dbReference type="Proteomes" id="UP000184185"/>
    </source>
</evidence>
<reference evidence="2 3" key="1">
    <citation type="submission" date="2016-11" db="EMBL/GenBank/DDBJ databases">
        <authorList>
            <person name="Jaros S."/>
            <person name="Januszkiewicz K."/>
            <person name="Wedrychowicz H."/>
        </authorList>
    </citation>
    <scope>NUCLEOTIDE SEQUENCE [LARGE SCALE GENOMIC DNA]</scope>
    <source>
        <strain evidence="2 3">DSM 14809</strain>
    </source>
</reference>